<evidence type="ECO:0000256" key="7">
    <source>
        <dbReference type="ARBA" id="ARBA00023157"/>
    </source>
</evidence>
<evidence type="ECO:0000256" key="6">
    <source>
        <dbReference type="ARBA" id="ARBA00023121"/>
    </source>
</evidence>
<feature type="domain" description="Lipocalin/cytosolic fatty-acid binding" evidence="11">
    <location>
        <begin position="932"/>
        <end position="1060"/>
    </location>
</feature>
<evidence type="ECO:0000256" key="8">
    <source>
        <dbReference type="ARBA" id="ARBA00023180"/>
    </source>
</evidence>
<reference evidence="12" key="2">
    <citation type="submission" date="2022-06" db="UniProtKB">
        <authorList>
            <consortium name="EnsemblMetazoa"/>
        </authorList>
    </citation>
    <scope>IDENTIFICATION</scope>
    <source>
        <strain evidence="12">p50T (Dazao)</strain>
    </source>
</reference>
<dbReference type="PANTHER" id="PTHR10612:SF34">
    <property type="entry name" value="APOLIPOPROTEIN D"/>
    <property type="match status" value="1"/>
</dbReference>
<feature type="domain" description="Lipocalin/cytosolic fatty-acid binding" evidence="10">
    <location>
        <begin position="1119"/>
        <end position="1253"/>
    </location>
</feature>
<feature type="domain" description="Lipocalin/cytosolic fatty-acid binding" evidence="11">
    <location>
        <begin position="2906"/>
        <end position="3031"/>
    </location>
</feature>
<dbReference type="GO" id="GO:0006629">
    <property type="term" value="P:lipid metabolic process"/>
    <property type="evidence" value="ECO:0007669"/>
    <property type="project" value="TreeGrafter"/>
</dbReference>
<feature type="domain" description="Lipocalin/cytosolic fatty-acid binding" evidence="10">
    <location>
        <begin position="220"/>
        <end position="336"/>
    </location>
</feature>
<proteinExistence type="predicted"/>
<evidence type="ECO:0000256" key="4">
    <source>
        <dbReference type="ARBA" id="ARBA00022525"/>
    </source>
</evidence>
<dbReference type="GO" id="GO:0000302">
    <property type="term" value="P:response to reactive oxygen species"/>
    <property type="evidence" value="ECO:0007669"/>
    <property type="project" value="TreeGrafter"/>
</dbReference>
<evidence type="ECO:0000259" key="11">
    <source>
        <dbReference type="Pfam" id="PF08212"/>
    </source>
</evidence>
<evidence type="ECO:0000259" key="10">
    <source>
        <dbReference type="Pfam" id="PF00061"/>
    </source>
</evidence>
<dbReference type="GO" id="GO:0008289">
    <property type="term" value="F:lipid binding"/>
    <property type="evidence" value="ECO:0007669"/>
    <property type="project" value="UniProtKB-KW"/>
</dbReference>
<keyword evidence="7" id="KW-1015">Disulfide bond</keyword>
<dbReference type="Proteomes" id="UP000005204">
    <property type="component" value="Unassembled WGS sequence"/>
</dbReference>
<evidence type="ECO:0000256" key="3">
    <source>
        <dbReference type="ARBA" id="ARBA00022448"/>
    </source>
</evidence>
<evidence type="ECO:0000256" key="1">
    <source>
        <dbReference type="ARBA" id="ARBA00004613"/>
    </source>
</evidence>
<feature type="domain" description="Lipocalin/cytosolic fatty-acid binding" evidence="10">
    <location>
        <begin position="1837"/>
        <end position="1974"/>
    </location>
</feature>
<keyword evidence="3" id="KW-0813">Transport</keyword>
<feature type="domain" description="Lipocalin/cytosolic fatty-acid binding" evidence="11">
    <location>
        <begin position="2369"/>
        <end position="2492"/>
    </location>
</feature>
<dbReference type="EnsemblMetazoa" id="XM_012697627.3">
    <property type="protein sequence ID" value="XP_012553081.2"/>
    <property type="gene ID" value="GeneID_692624"/>
</dbReference>
<dbReference type="GO" id="GO:0031409">
    <property type="term" value="F:pigment binding"/>
    <property type="evidence" value="ECO:0007669"/>
    <property type="project" value="InterPro"/>
</dbReference>
<feature type="domain" description="Lipocalin/cytosolic fatty-acid binding" evidence="11">
    <location>
        <begin position="3254"/>
        <end position="3382"/>
    </location>
</feature>
<dbReference type="GO" id="GO:0005737">
    <property type="term" value="C:cytoplasm"/>
    <property type="evidence" value="ECO:0007669"/>
    <property type="project" value="TreeGrafter"/>
</dbReference>
<dbReference type="PANTHER" id="PTHR10612">
    <property type="entry name" value="APOLIPOPROTEIN D"/>
    <property type="match status" value="1"/>
</dbReference>
<evidence type="ECO:0000313" key="12">
    <source>
        <dbReference type="EnsemblMetazoa" id="XP_012553081.2"/>
    </source>
</evidence>
<keyword evidence="13" id="KW-1185">Reference proteome</keyword>
<feature type="domain" description="Lipocalin/cytosolic fatty-acid binding" evidence="10">
    <location>
        <begin position="2195"/>
        <end position="2316"/>
    </location>
</feature>
<feature type="domain" description="Lipocalin/cytosolic fatty-acid binding" evidence="11">
    <location>
        <begin position="1470"/>
        <end position="1592"/>
    </location>
</feature>
<feature type="domain" description="Lipocalin/cytosolic fatty-acid binding" evidence="10">
    <location>
        <begin position="3088"/>
        <end position="3206"/>
    </location>
</feature>
<accession>A0A8R2GCQ3</accession>
<feature type="domain" description="Lipocalin/cytosolic fatty-acid binding" evidence="10">
    <location>
        <begin position="761"/>
        <end position="897"/>
    </location>
</feature>
<feature type="domain" description="Lipocalin/cytosolic fatty-acid binding" evidence="10">
    <location>
        <begin position="1658"/>
        <end position="1773"/>
    </location>
</feature>
<reference evidence="13" key="1">
    <citation type="journal article" date="2008" name="Insect Biochem. Mol. Biol.">
        <title>The genome of a lepidopteran model insect, the silkworm Bombyx mori.</title>
        <authorList>
            <consortium name="International Silkworm Genome Consortium"/>
        </authorList>
    </citation>
    <scope>NUCLEOTIDE SEQUENCE [LARGE SCALE GENOMIC DNA]</scope>
    <source>
        <strain evidence="13">p50T</strain>
    </source>
</reference>
<dbReference type="Pfam" id="PF08212">
    <property type="entry name" value="Lipocalin_2"/>
    <property type="match status" value="10"/>
</dbReference>
<keyword evidence="5 9" id="KW-0732">Signal</keyword>
<sequence>MINLNLFLFSILGLFGVCVGQFIQNGQCDPNIATVPNFQVQQFLGKWYEVARSDNTFQRGDCATLEFTEQNNQLNIYASDVTKNFQTELRGSVSVESGTARMRLNISPNIDLDFWVLLTDYNNFALTYACENVGTNQKRIYIWHLGREPQYPNEMIPALMNTTVYNLFAIHASELESVKHTESACFALPVIEPNQPIVLPGQCNANINGQQNFDVANFLGVWHEISSYYSESSTGSCPRAEYTLGNGVVNIVNSQVVNQALETVTGTATVISNDGSARLRVLLNVAPGVTAEQELLVLATDYVNYAVTYSCTNLPNNQRRIYSWIVSRTRTLSAQSTALVNQVINANVELNQQYYEPAMQSDADCFYYPQPAQNEPVIFRGQCDLNIPVVQNFDANRYMGPWHEIESYPTQFQSGTCSNAFYSLRDGRVDVFNTQVINQRLDTINGVATVASTDGSAKLTVSFPIPGTTQTTQTDYWVLETDYTSYSLVYSCTNINNEHKRVTAWKLSRNKQLSAEANAVMNNVINRINVLDQRYFEVTDQTPTGCFYFPVAQPGVPVVFPGQCDTNVPVVQNFNLNEFQGLWHEIEAYPKDEQPGQCINHRFSLGASNTLALTSSNVFNQFLDTTTGTVSFASNDNSARLTITITSGGQTITIPYWILSTDYSSYALAYSCVNIDSDFRGVWSWKLSRTKQLTATANAAINNVIATNVVLDNVYYEPIDQSDRACFHLPNLAPGEPVILPGQCDPNINAIRNFDTTRYLGRWRLIESYHSDNQGGECQEATYSAGSGGVVTVHNTQVRNQALSEIRGTATLATTDGSGRLLVTFPSSTVPFEYWILDTDYDNYALVYGCVNINSQQRRVWSWKLSRTNTLSQSATNAINQIVNSIDVLNNRFYQPVDRSDAACFYYPTPSTEPVVFRGQCDENIPVVPNFDANAYMGPWHEIESYPTQFQSGTCSNAFYSLRDGRVDVFNTQVINQRLDTINGVATVASTDGSAKLTVSFPIPGTTQTTQTDYWVLETDYTSYSLVYSCTNINNEHKRVTAWKLSRNKQLSAEANAVMNNVINRINVLDQRYFEVTDQTPTGCFYFPVAQPGVPVVFPGQCDTNVPVVQNFNLNEFQGLWHEIEAYPKDEQPGQCINHRFSLGASNTLALTSSNVFNQFLDTTTGTVSFASNDNSARLTITITSGGQTITIPYWILSTDYSSYALAYSCVNIDSDFRGVWSWKLSRTKQLTATANAAINNVIATNVVLDNVYYEPIDQSDRACFHLPNLAPGEPVILPGQCDPNINAIRNFDTTRYLGRWRLIESYHSDNQGGECQEATYSAGSGGVVTVHNTQVRNQALSEIRGTATLATTDGSGRLLVTFPSSTVPFEYWILDTDYDNYALVYGCVNINSQQRRVWSWKLSRTNTLSQSATNAINQIVNSIDVLNNRFYQPVDRSDAACFYYPTPSTEPVVFRGQCDENIPVVPNFDANAYMGLWHDIERYPSRFQSGTCSNARYTLSGGSVLVQNTQVINQRLDTVNGNAVVASTDGSAKLRVSFPIAGTTQTTQTDYWVLATDYTSYSLVYSCTNLDSETRQVSSWKLSRTKQLSAAVNIVINNVINPINILDQRYFNRIDQSTTGCFYFPQAQPGVPVIFPGQCETNIPVVSNFNLNQFQGIWNEVEAYPKEQQTGQCVNHRFTVATGNTLSLISSNVNGKTLNTNTGTVSFTSTDGSARLSISINVDGQVITIPYWIISTDYTNYALAYSCVNIDNDFRGIWSWKLSRTRHLSTASANAINNAIAPIVVLNNDYYERIDQSDDACFHLPNLAPGEPVILPGQCDPNIAVVRNFNTARYLGRWRLIESYPSDNQRGQCNEATYTAGTGNTVVVQNTQVTNQALGQITGSAVPATTDGSGKLLVTFPSTATPFELWILDTDYDSYSLVYGCVNLNTQQRRVWSWKMSRTNTLTQAATTAINTIVNRINVLDARYYQTVDRSDAACFYYPEPTGQPVVFRGQCDTTIPVVPNFDANAYMGLWHEIERYPTPFQEGTCANARYSLTGGTVDVINTEVINQRLESINGFAVLATTDGSAKLKVTFPVAGTTQTIETDYWVLSTDYTSYSLVYSCRNLDSERRQVISWKLSRTKQLTNAAATTIRTVMNNINVLDQRYFSQTDQTPAGCFYFPEPRPGVQVEFPGQCETTIPVVPNFNMAQFQGIWHEIEAYPKDDQPGQCVNHQFTSGTGNTLNLVSSNVLNQALGITRGVVSFASNDLAGRLTITINVGGTNINIPYWIVSTDYNNYALTYSCVNIDSDYRRVWSWKLSRTKQLTAASNAAINTAIANINVIDNRYFENMDQSDRACFYLPDLAPGEPVVFVGQCDPNIPVMRNFDPSRYTGRWRLIESYPSNFQEGACNEATYTLNSDNTITVFNTKVLNQNLNTITGTATLAADGSAKLLVSFPSAAQPAEYWILDTDYVSYALVYSCANQGNNRRRVWSWKLARENTLPQAAVTAINTVISRVDVLDQRYYQRVDRSDTACFYFPVPGGDSVIFRGQCEQNIPVVTNFDINRYLGLWYNIESYPTRFQPGTCNSAYYGAGTGNNITVYNTQVVNQQLQTISGTAVPTSNDGTGRYRVTFNIGGNDVSADYWVLTTDYSSYALVYSCANLDSERRQVYSWKLSRQPTLTAAANNAINTVINSILVLRQDYFIDRGHNERGCFYYPDNFGGDVILRGQCVAENQVQAVPNFNLNAFSGTWHEVARFPSNLQNGQCAATDYTVRSQNSFSVVQSIVRTERQFTTSIPSATVPANGRGVISATIAGVPFNSIFVLATDYTEYALVYSCRNIDSASKQIYSWKLSRTRGGLSAAANNAINTVVTNNIDLFEGYYTNTDQSNDACFHYPVFDRPTAIELPGPCDERIRGVANFNTAAYMGRWIEIARYPQTTQQGQCNRAEYTFGNNVISLTNSQVLNQRLNSVRGTAVVKSTDGSGLLEVTIVRTSATVTANYYILATDYTNYALVYSCRNLANGNRRVGSWKLSRTTSLSTQANNVMNAVITNTQGLLEDYYQSTSQSEDTCFYVPTLNPTSPPVFRGQCETITGVQNFDVQRYLGWWHEIERYPTEGNAGECISSQYTASGNQYQVVDTSVSSGSATVATGTVTATSDGRLRRTLANGRVEDIWVLATDYENYALLYSCVNVDSEHRRVWSAKHSKARQLTAAAQNAMTPIITANRVLHQELYLTVDQSDRACFHYPEQTGQQVILPGQCDTNIPVVQNFDANAYTGTWYQIERYSQIHERGTCTGARYILDSTTGVVNVLNWEVVDGVLDTISGTAVISSTDGSAKLAVTLPVRGREGTVTTPLYVLTTDYQSYSLAYSCVNINNFQRAVGAWKLSRTRTMPAAGTTAIDAYMAQREELHQPIFIQVEQNENCEEPNSAFLARSSILVMIVCVILQVFA</sequence>
<keyword evidence="4" id="KW-0964">Secreted</keyword>
<feature type="chain" id="PRO_5035743800" description="Apolipoprotein D" evidence="9">
    <location>
        <begin position="21"/>
        <end position="3433"/>
    </location>
</feature>
<keyword evidence="8" id="KW-0325">Glycoprotein</keyword>
<feature type="domain" description="Lipocalin/cytosolic fatty-acid binding" evidence="11">
    <location>
        <begin position="2008"/>
        <end position="2138"/>
    </location>
</feature>
<dbReference type="InterPro" id="IPR012674">
    <property type="entry name" value="Calycin"/>
</dbReference>
<feature type="domain" description="Lipocalin/cytosolic fatty-acid binding" evidence="11">
    <location>
        <begin position="39"/>
        <end position="165"/>
    </location>
</feature>
<dbReference type="Gene3D" id="2.40.128.20">
    <property type="match status" value="19"/>
</dbReference>
<feature type="domain" description="Lipocalin/cytosolic fatty-acid binding" evidence="11">
    <location>
        <begin position="394"/>
        <end position="522"/>
    </location>
</feature>
<dbReference type="SUPFAM" id="SSF50814">
    <property type="entry name" value="Lipocalins"/>
    <property type="match status" value="19"/>
</dbReference>
<comment type="subcellular location">
    <subcellularLocation>
        <location evidence="1">Secreted</location>
    </subcellularLocation>
</comment>
<gene>
    <name evidence="12" type="primary">692624</name>
</gene>
<feature type="domain" description="Lipocalin/cytosolic fatty-acid binding" evidence="11">
    <location>
        <begin position="2726"/>
        <end position="2840"/>
    </location>
</feature>
<dbReference type="InterPro" id="IPR022272">
    <property type="entry name" value="Lipocalin_CS"/>
</dbReference>
<evidence type="ECO:0000256" key="5">
    <source>
        <dbReference type="ARBA" id="ARBA00022729"/>
    </source>
</evidence>
<protein>
    <recommendedName>
        <fullName evidence="2">Apolipoprotein D</fullName>
    </recommendedName>
</protein>
<dbReference type="InterPro" id="IPR003057">
    <property type="entry name" value="Invtbrt_color"/>
</dbReference>
<dbReference type="Pfam" id="PF00061">
    <property type="entry name" value="Lipocalin"/>
    <property type="match status" value="9"/>
</dbReference>
<dbReference type="InterPro" id="IPR000566">
    <property type="entry name" value="Lipocln_cytosolic_FA-bd_dom"/>
</dbReference>
<evidence type="ECO:0000313" key="13">
    <source>
        <dbReference type="Proteomes" id="UP000005204"/>
    </source>
</evidence>
<evidence type="ECO:0000256" key="2">
    <source>
        <dbReference type="ARBA" id="ARBA00019890"/>
    </source>
</evidence>
<organism evidence="12 13">
    <name type="scientific">Bombyx mori</name>
    <name type="common">Silk moth</name>
    <dbReference type="NCBI Taxonomy" id="7091"/>
    <lineage>
        <taxon>Eukaryota</taxon>
        <taxon>Metazoa</taxon>
        <taxon>Ecdysozoa</taxon>
        <taxon>Arthropoda</taxon>
        <taxon>Hexapoda</taxon>
        <taxon>Insecta</taxon>
        <taxon>Pterygota</taxon>
        <taxon>Neoptera</taxon>
        <taxon>Endopterygota</taxon>
        <taxon>Lepidoptera</taxon>
        <taxon>Glossata</taxon>
        <taxon>Ditrysia</taxon>
        <taxon>Bombycoidea</taxon>
        <taxon>Bombycidae</taxon>
        <taxon>Bombycinae</taxon>
        <taxon>Bombyx</taxon>
    </lineage>
</organism>
<feature type="signal peptide" evidence="9">
    <location>
        <begin position="1"/>
        <end position="20"/>
    </location>
</feature>
<keyword evidence="6" id="KW-0446">Lipid-binding</keyword>
<dbReference type="PRINTS" id="PR01273">
    <property type="entry name" value="INVTBRTCOLOR"/>
</dbReference>
<name>A0A8R2GCQ3_BOMMO</name>
<dbReference type="FunFam" id="2.40.128.20:FF:000003">
    <property type="entry name" value="Apolipoprotein D"/>
    <property type="match status" value="1"/>
</dbReference>
<feature type="domain" description="Lipocalin/cytosolic fatty-acid binding" evidence="10">
    <location>
        <begin position="581"/>
        <end position="715"/>
    </location>
</feature>
<feature type="domain" description="Lipocalin/cytosolic fatty-acid binding" evidence="11">
    <location>
        <begin position="2544"/>
        <end position="2671"/>
    </location>
</feature>
<dbReference type="SMR" id="A0A8R2GCQ3"/>
<feature type="domain" description="Lipocalin/cytosolic fatty-acid binding" evidence="10">
    <location>
        <begin position="1299"/>
        <end position="1435"/>
    </location>
</feature>
<evidence type="ECO:0000256" key="9">
    <source>
        <dbReference type="SAM" id="SignalP"/>
    </source>
</evidence>
<dbReference type="GO" id="GO:0005576">
    <property type="term" value="C:extracellular region"/>
    <property type="evidence" value="ECO:0007669"/>
    <property type="project" value="UniProtKB-SubCell"/>
</dbReference>
<dbReference type="PROSITE" id="PS00213">
    <property type="entry name" value="LIPOCALIN"/>
    <property type="match status" value="16"/>
</dbReference>